<evidence type="ECO:0000313" key="1">
    <source>
        <dbReference type="EMBL" id="PTX64824.1"/>
    </source>
</evidence>
<sequence>MSNHFTDVGFRVASEADLSPWIARALREGKPYPTPSGRYVHWSADGRSELWVQCNPAGEVTGVNPHFAGDGRLNVSLYRGTEPSGIPLEGSFYAWAAPEEDPDRPGLYPFLFDVPDYERVKSRIRFPETAVVQLTAFAHELHSFRDEASYHNFREEHGIQFEPESFVSSGLVLAENKKEEETESTAVITGRVLSAETLTGPGEVAFLHCLVRTRGGTVDMVADPALPDQQPEAGGILQGAFWLSGRIL</sequence>
<name>A0A2T6C942_9BACL</name>
<proteinExistence type="predicted"/>
<dbReference type="EMBL" id="QBKR01000001">
    <property type="protein sequence ID" value="PTX64824.1"/>
    <property type="molecule type" value="Genomic_DNA"/>
</dbReference>
<keyword evidence="2" id="KW-1185">Reference proteome</keyword>
<organism evidence="1 2">
    <name type="scientific">Melghirimyces profundicolus</name>
    <dbReference type="NCBI Taxonomy" id="1242148"/>
    <lineage>
        <taxon>Bacteria</taxon>
        <taxon>Bacillati</taxon>
        <taxon>Bacillota</taxon>
        <taxon>Bacilli</taxon>
        <taxon>Bacillales</taxon>
        <taxon>Thermoactinomycetaceae</taxon>
        <taxon>Melghirimyces</taxon>
    </lineage>
</organism>
<dbReference type="AlphaFoldDB" id="A0A2T6C942"/>
<dbReference type="OrthoDB" id="666874at2"/>
<protein>
    <submittedName>
        <fullName evidence="1">Uncharacterized protein</fullName>
    </submittedName>
</protein>
<gene>
    <name evidence="1" type="ORF">C8P63_10141</name>
</gene>
<dbReference type="Proteomes" id="UP000244240">
    <property type="component" value="Unassembled WGS sequence"/>
</dbReference>
<accession>A0A2T6C942</accession>
<evidence type="ECO:0000313" key="2">
    <source>
        <dbReference type="Proteomes" id="UP000244240"/>
    </source>
</evidence>
<dbReference type="RefSeq" id="WP_108021315.1">
    <property type="nucleotide sequence ID" value="NZ_QBKR01000001.1"/>
</dbReference>
<reference evidence="1 2" key="1">
    <citation type="submission" date="2018-04" db="EMBL/GenBank/DDBJ databases">
        <title>Genomic Encyclopedia of Archaeal and Bacterial Type Strains, Phase II (KMG-II): from individual species to whole genera.</title>
        <authorList>
            <person name="Goeker M."/>
        </authorList>
    </citation>
    <scope>NUCLEOTIDE SEQUENCE [LARGE SCALE GENOMIC DNA]</scope>
    <source>
        <strain evidence="1 2">DSM 45787</strain>
    </source>
</reference>
<comment type="caution">
    <text evidence="1">The sequence shown here is derived from an EMBL/GenBank/DDBJ whole genome shotgun (WGS) entry which is preliminary data.</text>
</comment>